<sequence>MESPVALIRKAIKSHQELSRFIMWIVVSFIILIFFVYPILIKFLFETLEGKESGDFNRGTFGDMYGALNAFLSGLAFIGAIVAIIIQIYQVNTEKRKHEEEIKVQLNLFKWHLQRLSTTYLPNLKYRLEIKRGSMSLRMFEINFHDDYSFRELENINILELYKGFILLGKKREADELISFFQQFKEIHDDYKSIEEFIRKNETELKEMENKMKSLKIKLCERLIANSRPDLAHEVNSSGFDYQYTGINENGETVLDPLLQRITEHFEYIDTIETFSRNEFVFNASKTDKITRVDSILILCNTLSDAIPNI</sequence>
<evidence type="ECO:0000256" key="2">
    <source>
        <dbReference type="SAM" id="Phobius"/>
    </source>
</evidence>
<dbReference type="Proteomes" id="UP001225761">
    <property type="component" value="Unassembled WGS sequence"/>
</dbReference>
<protein>
    <recommendedName>
        <fullName evidence="5">Phage abortive infection protein</fullName>
    </recommendedName>
</protein>
<dbReference type="EMBL" id="JASHIE010000003">
    <property type="protein sequence ID" value="MDI9874097.1"/>
    <property type="molecule type" value="Genomic_DNA"/>
</dbReference>
<gene>
    <name evidence="3" type="ORF">QM481_06130</name>
</gene>
<feature type="transmembrane region" description="Helical" evidence="2">
    <location>
        <begin position="21"/>
        <end position="45"/>
    </location>
</feature>
<organism evidence="3 4">
    <name type="scientific">Flectobacillus rivi</name>
    <dbReference type="NCBI Taxonomy" id="2984209"/>
    <lineage>
        <taxon>Bacteria</taxon>
        <taxon>Pseudomonadati</taxon>
        <taxon>Bacteroidota</taxon>
        <taxon>Cytophagia</taxon>
        <taxon>Cytophagales</taxon>
        <taxon>Flectobacillaceae</taxon>
        <taxon>Flectobacillus</taxon>
    </lineage>
</organism>
<evidence type="ECO:0000313" key="3">
    <source>
        <dbReference type="EMBL" id="MDI9874097.1"/>
    </source>
</evidence>
<name>A0ABT6YYZ7_9BACT</name>
<feature type="coiled-coil region" evidence="1">
    <location>
        <begin position="191"/>
        <end position="218"/>
    </location>
</feature>
<accession>A0ABT6YYZ7</accession>
<dbReference type="RefSeq" id="WP_283381088.1">
    <property type="nucleotide sequence ID" value="NZ_JASHIE010000003.1"/>
</dbReference>
<comment type="caution">
    <text evidence="3">The sequence shown here is derived from an EMBL/GenBank/DDBJ whole genome shotgun (WGS) entry which is preliminary data.</text>
</comment>
<keyword evidence="2" id="KW-1133">Transmembrane helix</keyword>
<reference evidence="3 4" key="1">
    <citation type="submission" date="2023-05" db="EMBL/GenBank/DDBJ databases">
        <title>Novel species of genus Flectobacillus isolated from stream in China.</title>
        <authorList>
            <person name="Lu H."/>
        </authorList>
    </citation>
    <scope>NUCLEOTIDE SEQUENCE [LARGE SCALE GENOMIC DNA]</scope>
    <source>
        <strain evidence="3 4">LFS242W</strain>
    </source>
</reference>
<evidence type="ECO:0000256" key="1">
    <source>
        <dbReference type="SAM" id="Coils"/>
    </source>
</evidence>
<evidence type="ECO:0008006" key="5">
    <source>
        <dbReference type="Google" id="ProtNLM"/>
    </source>
</evidence>
<proteinExistence type="predicted"/>
<keyword evidence="2" id="KW-0812">Transmembrane</keyword>
<keyword evidence="4" id="KW-1185">Reference proteome</keyword>
<evidence type="ECO:0000313" key="4">
    <source>
        <dbReference type="Proteomes" id="UP001225761"/>
    </source>
</evidence>
<keyword evidence="1" id="KW-0175">Coiled coil</keyword>
<keyword evidence="2" id="KW-0472">Membrane</keyword>
<feature type="transmembrane region" description="Helical" evidence="2">
    <location>
        <begin position="65"/>
        <end position="89"/>
    </location>
</feature>